<comment type="caution">
    <text evidence="10">The sequence shown here is derived from an EMBL/GenBank/DDBJ whole genome shotgun (WGS) entry which is preliminary data.</text>
</comment>
<evidence type="ECO:0000256" key="1">
    <source>
        <dbReference type="ARBA" id="ARBA00004141"/>
    </source>
</evidence>
<feature type="transmembrane region" description="Helical" evidence="8">
    <location>
        <begin position="52"/>
        <end position="80"/>
    </location>
</feature>
<feature type="transmembrane region" description="Helical" evidence="8">
    <location>
        <begin position="218"/>
        <end position="241"/>
    </location>
</feature>
<dbReference type="Proteomes" id="UP000663860">
    <property type="component" value="Unassembled WGS sequence"/>
</dbReference>
<evidence type="ECO:0000313" key="10">
    <source>
        <dbReference type="EMBL" id="CAF1194133.1"/>
    </source>
</evidence>
<keyword evidence="5 8" id="KW-0472">Membrane</keyword>
<dbReference type="PANTHER" id="PTHR24243:SF233">
    <property type="entry name" value="THYROTROPIN-RELEASING HORMONE RECEPTOR"/>
    <property type="match status" value="1"/>
</dbReference>
<dbReference type="InterPro" id="IPR017452">
    <property type="entry name" value="GPCR_Rhodpsn_7TM"/>
</dbReference>
<dbReference type="SUPFAM" id="SSF81321">
    <property type="entry name" value="Family A G protein-coupled receptor-like"/>
    <property type="match status" value="1"/>
</dbReference>
<reference evidence="10" key="1">
    <citation type="submission" date="2021-02" db="EMBL/GenBank/DDBJ databases">
        <authorList>
            <person name="Nowell W R."/>
        </authorList>
    </citation>
    <scope>NUCLEOTIDE SEQUENCE</scope>
</reference>
<comment type="subcellular location">
    <subcellularLocation>
        <location evidence="1">Membrane</location>
        <topology evidence="1">Multi-pass membrane protein</topology>
    </subcellularLocation>
</comment>
<evidence type="ECO:0000256" key="3">
    <source>
        <dbReference type="ARBA" id="ARBA00022989"/>
    </source>
</evidence>
<evidence type="ECO:0000256" key="7">
    <source>
        <dbReference type="ARBA" id="ARBA00023224"/>
    </source>
</evidence>
<proteinExistence type="predicted"/>
<organism evidence="10 11">
    <name type="scientific">Adineta steineri</name>
    <dbReference type="NCBI Taxonomy" id="433720"/>
    <lineage>
        <taxon>Eukaryota</taxon>
        <taxon>Metazoa</taxon>
        <taxon>Spiralia</taxon>
        <taxon>Gnathifera</taxon>
        <taxon>Rotifera</taxon>
        <taxon>Eurotatoria</taxon>
        <taxon>Bdelloidea</taxon>
        <taxon>Adinetida</taxon>
        <taxon>Adinetidae</taxon>
        <taxon>Adineta</taxon>
    </lineage>
</organism>
<evidence type="ECO:0000256" key="8">
    <source>
        <dbReference type="SAM" id="Phobius"/>
    </source>
</evidence>
<keyword evidence="4" id="KW-0297">G-protein coupled receptor</keyword>
<feature type="transmembrane region" description="Helical" evidence="8">
    <location>
        <begin position="261"/>
        <end position="290"/>
    </location>
</feature>
<evidence type="ECO:0000256" key="2">
    <source>
        <dbReference type="ARBA" id="ARBA00022692"/>
    </source>
</evidence>
<feature type="domain" description="G-protein coupled receptors family 1 profile" evidence="9">
    <location>
        <begin position="31"/>
        <end position="324"/>
    </location>
</feature>
<sequence length="357" mass="41195">MATTTSSIYASYTQQVAIYVGFPVLIAGIIGETLNIIVFMSLHTFRQNSCAFYLLIMSCVNIGQLLTGLFPLIVMTGFGIDWTTDSLFYCKFRQYCRQVCALISLSCFCFATTDQFLATCFRPYFQKWSNIKIARRLCIITSVIWILHGIPCLIYFSLIPSSATARPSCTITNQVFSKYYTYCYTAVFTGYLPVSVVALFGTLAYYNVQRIEYRTRPLVRPVFTGYLPVSVVALFGTLAYYNVQRIEYRTRPLVRRELDKQLTVMVLILDIYNIIALLPYPVILVLISVTTITKNPIIAQQISFVSSLTSYTYFSYFACPFYIYICTSERFRRQLFHVLFKIHLERWRRRKVVAPLT</sequence>
<accession>A0A814VWA9</accession>
<gene>
    <name evidence="10" type="ORF">IZO911_LOCUS28217</name>
</gene>
<feature type="transmembrane region" description="Helical" evidence="8">
    <location>
        <begin position="302"/>
        <end position="325"/>
    </location>
</feature>
<evidence type="ECO:0000313" key="11">
    <source>
        <dbReference type="Proteomes" id="UP000663860"/>
    </source>
</evidence>
<evidence type="ECO:0000256" key="6">
    <source>
        <dbReference type="ARBA" id="ARBA00023170"/>
    </source>
</evidence>
<dbReference type="EMBL" id="CAJNOE010000397">
    <property type="protein sequence ID" value="CAF1194133.1"/>
    <property type="molecule type" value="Genomic_DNA"/>
</dbReference>
<keyword evidence="2 8" id="KW-0812">Transmembrane</keyword>
<feature type="transmembrane region" description="Helical" evidence="8">
    <location>
        <begin position="100"/>
        <end position="125"/>
    </location>
</feature>
<protein>
    <recommendedName>
        <fullName evidence="9">G-protein coupled receptors family 1 profile domain-containing protein</fullName>
    </recommendedName>
</protein>
<evidence type="ECO:0000256" key="5">
    <source>
        <dbReference type="ARBA" id="ARBA00023136"/>
    </source>
</evidence>
<dbReference type="PANTHER" id="PTHR24243">
    <property type="entry name" value="G-PROTEIN COUPLED RECEPTOR"/>
    <property type="match status" value="1"/>
</dbReference>
<dbReference type="AlphaFoldDB" id="A0A814VWA9"/>
<dbReference type="GO" id="GO:0005886">
    <property type="term" value="C:plasma membrane"/>
    <property type="evidence" value="ECO:0007669"/>
    <property type="project" value="TreeGrafter"/>
</dbReference>
<name>A0A814VWA9_9BILA</name>
<dbReference type="GO" id="GO:0004930">
    <property type="term" value="F:G protein-coupled receptor activity"/>
    <property type="evidence" value="ECO:0007669"/>
    <property type="project" value="UniProtKB-KW"/>
</dbReference>
<dbReference type="Gene3D" id="1.20.1070.10">
    <property type="entry name" value="Rhodopsin 7-helix transmembrane proteins"/>
    <property type="match status" value="1"/>
</dbReference>
<keyword evidence="6" id="KW-0675">Receptor</keyword>
<feature type="transmembrane region" description="Helical" evidence="8">
    <location>
        <begin position="16"/>
        <end position="40"/>
    </location>
</feature>
<keyword evidence="3 8" id="KW-1133">Transmembrane helix</keyword>
<evidence type="ECO:0000259" key="9">
    <source>
        <dbReference type="PROSITE" id="PS50262"/>
    </source>
</evidence>
<keyword evidence="7" id="KW-0807">Transducer</keyword>
<feature type="transmembrane region" description="Helical" evidence="8">
    <location>
        <begin position="179"/>
        <end position="206"/>
    </location>
</feature>
<dbReference type="PROSITE" id="PS50262">
    <property type="entry name" value="G_PROTEIN_RECEP_F1_2"/>
    <property type="match status" value="1"/>
</dbReference>
<feature type="transmembrane region" description="Helical" evidence="8">
    <location>
        <begin position="137"/>
        <end position="159"/>
    </location>
</feature>
<evidence type="ECO:0000256" key="4">
    <source>
        <dbReference type="ARBA" id="ARBA00023040"/>
    </source>
</evidence>